<dbReference type="SUPFAM" id="SSF56112">
    <property type="entry name" value="Protein kinase-like (PK-like)"/>
    <property type="match status" value="1"/>
</dbReference>
<feature type="region of interest" description="Disordered" evidence="1">
    <location>
        <begin position="387"/>
        <end position="417"/>
    </location>
</feature>
<feature type="compositionally biased region" description="Polar residues" evidence="1">
    <location>
        <begin position="772"/>
        <end position="790"/>
    </location>
</feature>
<feature type="region of interest" description="Disordered" evidence="1">
    <location>
        <begin position="1981"/>
        <end position="2005"/>
    </location>
</feature>
<feature type="region of interest" description="Disordered" evidence="1">
    <location>
        <begin position="2073"/>
        <end position="2100"/>
    </location>
</feature>
<feature type="region of interest" description="Disordered" evidence="1">
    <location>
        <begin position="1556"/>
        <end position="1594"/>
    </location>
</feature>
<dbReference type="EMBL" id="JALLPJ020001094">
    <property type="protein sequence ID" value="KAL3776562.1"/>
    <property type="molecule type" value="Genomic_DNA"/>
</dbReference>
<keyword evidence="3" id="KW-1185">Reference proteome</keyword>
<feature type="region of interest" description="Disordered" evidence="1">
    <location>
        <begin position="2037"/>
        <end position="2058"/>
    </location>
</feature>
<accession>A0ABD3NLB4</accession>
<feature type="region of interest" description="Disordered" evidence="1">
    <location>
        <begin position="816"/>
        <end position="858"/>
    </location>
</feature>
<reference evidence="2 3" key="1">
    <citation type="submission" date="2024-10" db="EMBL/GenBank/DDBJ databases">
        <title>Updated reference genomes for cyclostephanoid diatoms.</title>
        <authorList>
            <person name="Roberts W.R."/>
            <person name="Alverson A.J."/>
        </authorList>
    </citation>
    <scope>NUCLEOTIDE SEQUENCE [LARGE SCALE GENOMIC DNA]</scope>
    <source>
        <strain evidence="2 3">AJA010-31</strain>
    </source>
</reference>
<feature type="compositionally biased region" description="Polar residues" evidence="1">
    <location>
        <begin position="149"/>
        <end position="159"/>
    </location>
</feature>
<gene>
    <name evidence="2" type="ORF">ACHAWO_001746</name>
</gene>
<name>A0ABD3NLB4_9STRA</name>
<evidence type="ECO:0000256" key="1">
    <source>
        <dbReference type="SAM" id="MobiDB-lite"/>
    </source>
</evidence>
<sequence length="2129" mass="230153">MTKTPSLLLSYYALYPPTIAAFAPHSTSFAGSTDRYHLHGRHPPRGGRHRSIRPHGQRNPNEDDGKEGYLSLADEAWNQFFKRQSRLDDEMADTAAADDGEQTRSDGQDDYFAMALKAWDNARAASSSDIAATASNKAGRDANGAIATNDATGKTSSDTQASMNLNAAKEKKSNPFLDVTSSLFQLLGQANRGGSSGSTEDVDREATSLLQEESIPYGLRKSNQYNRVKSVLDEVENMSLSASLSTNGATILEPAAAAGKANSRKQPFFTNDKKSSSEGIESIVKLKSSKDDATVTGISSKGNAVRQYNINDVRMKGATGANSQAEKSNSSMLTNKPVKGISSTGNSNPMWTKSVKGISFTEGKLEKSKLIGASARESLLSGKIVDGNRGVVSNRGSDSFMDDKQSSDASNTSRAKAIIPKEKDSVWNKQVFPARTFLNSLKSKDIVSSQSNGGSSSSSSSSSSQDVDNVNGNSSSNAPVSSDNSSQMDSGTAPLDTIDNDSESNANTMIPAGDPINPLKSGTHKSFSTSSKQSFAKGQKDDDSDSTSIFGKTTAVTPPLLKGSVLKITPMSKQSTLGGNTFLSSLKAPNDASLKEQSLGAGDMKPTAREDKSTVAAASLKVGALKTAQLNKQSTVGSGFPSSLKAPDVPSTKNQLSNAVTADCSTSKGFDSIVASSKTDVAGPSKGQMIHSFAKKADGTPNAKSEAPPIAKEVVQSESADAPAAQPKIDYSPVKGEETGDDSSGDDIGLKVGDDLVKSTTFFGVGGLKITPTDTSSMEGVSKQTTNSSPVLKGSVSALKAKSQLGASGVKMQVGGLSEKNAFKPKQSADGSREDDDSPAPSDDKLNEGSNVALSTETTTFRPPVVKAASSLKGSMLKTKTAFGTNGLKMKVGGSSEKKSFVANQSVAIASKAGLGLGLKGSDTTVKAKFGFGVPKMKTGQLPPPIKAPGLTNDRAPPVDNAATKRISFGDIKTNPATSAIKQMGPKQSSAGSSTFLKGAAGPNGSFGINGMNTVKAGSPLAVKSLRPKQAFSPGASISGPPAYSPDLDSGINVDTEDEANTEEVLSEDNSIDESIHHDDADYAAQDESFEMNEDMATSSSESYAVEQDRSSHFASEIDVEKLLENVDESSLPLLHIGIRIQSNKAGPTHKGYLILSKDGEENGHNILSCTVKRPWTVSEIKQNAIEERQQALEDWEMQVTTKTLVNYFEVEYHCYQKVEEVKQLRILQRRQAEADREKNGQPRTNVDAAADGFDLFEVAVPKMLGIYQDDGSCESNDEDIWGQSVGKQREWMVYVGGGIDGIESILSHILARNQGGSHHLHSIQTAMNLPNQFRFGDVMDAITRSLIENLVFLTSCNIVHRNINLNNLNCDFANQRLQLINFGGAVDLDPKEGKRIGLETPPSNDYIPGSIANSLAEDSCATAIVICQLLFNLLDETSVSDFQKQIKASSYDLDAWLKAQIENAGREFNPEDIPALEYLGERRGMWGLLKRMVQPNPMKRKLAIESLKEVKEILGLRDGSVKWTDDFIVKVATEEAYLETLIDRFGVSDEEKNAIAPPSLGLESDDEQAERTAEPSLPPSRSGASFAYEARPQSRPKRDVYYDITRSKLTSKYPLQKPSALSSLLPRVKSASPPATATEIAAQESTKAYVLREQQTANVYDITRASLGAANPYSAVLPVNADRQLPKGVARLDADPSLLYDAVSRDMPSSLAVPKATSRASPEKAEEVRRWLLSYLPRLQSQDLQLYTQNLISDGFDSNEMLKTLDDADLDFMKKGHQRVLTRKLQVERKLDFELDPSSRKRIEMLVGASSKKISEMKKESTLSSSTTASATANILKDNTLVQSVPKKKYFIDSPSQLAYDMFEAEEELEEAKEWMDERNKLAEKKEARSALAKTSSSQDPVSGSTYDIGKATEEIAKKEAWIEEQNRLVEKRRLESSASHRTIDADETKSEYDIIEAGNELQRIEAWIDEQNKLIQKRQQDKIATTAGTDDQLPPAKPSQTTSPYEYDIIKAGKELEKIRAWIDEQNKLVEQRQALRSAPEPNENTVNQVDPQGTPSILNVTTAANDKAAEQGNTTSLENNAQKAVPKSTPNDNDRSAWYEEQNLLVEKRRIARLEAERRMREQEEQ</sequence>
<proteinExistence type="predicted"/>
<feature type="region of interest" description="Disordered" evidence="1">
    <location>
        <begin position="771"/>
        <end position="790"/>
    </location>
</feature>
<feature type="compositionally biased region" description="Polar residues" evidence="1">
    <location>
        <begin position="320"/>
        <end position="334"/>
    </location>
</feature>
<dbReference type="Proteomes" id="UP001530400">
    <property type="component" value="Unassembled WGS sequence"/>
</dbReference>
<feature type="region of interest" description="Disordered" evidence="1">
    <location>
        <begin position="446"/>
        <end position="552"/>
    </location>
</feature>
<comment type="caution">
    <text evidence="2">The sequence shown here is derived from an EMBL/GenBank/DDBJ whole genome shotgun (WGS) entry which is preliminary data.</text>
</comment>
<dbReference type="InterPro" id="IPR013761">
    <property type="entry name" value="SAM/pointed_sf"/>
</dbReference>
<evidence type="ECO:0000313" key="2">
    <source>
        <dbReference type="EMBL" id="KAL3776562.1"/>
    </source>
</evidence>
<protein>
    <recommendedName>
        <fullName evidence="4">Protein kinase domain-containing protein</fullName>
    </recommendedName>
</protein>
<dbReference type="InterPro" id="IPR011009">
    <property type="entry name" value="Kinase-like_dom_sf"/>
</dbReference>
<dbReference type="Gene3D" id="1.10.510.10">
    <property type="entry name" value="Transferase(Phosphotransferase) domain 1"/>
    <property type="match status" value="1"/>
</dbReference>
<feature type="compositionally biased region" description="Basic residues" evidence="1">
    <location>
        <begin position="38"/>
        <end position="56"/>
    </location>
</feature>
<evidence type="ECO:0000313" key="3">
    <source>
        <dbReference type="Proteomes" id="UP001530400"/>
    </source>
</evidence>
<feature type="region of interest" description="Disordered" evidence="1">
    <location>
        <begin position="134"/>
        <end position="159"/>
    </location>
</feature>
<feature type="region of interest" description="Disordered" evidence="1">
    <location>
        <begin position="584"/>
        <end position="608"/>
    </location>
</feature>
<feature type="region of interest" description="Disordered" evidence="1">
    <location>
        <begin position="316"/>
        <end position="348"/>
    </location>
</feature>
<dbReference type="Gene3D" id="1.10.150.50">
    <property type="entry name" value="Transcription Factor, Ets-1"/>
    <property type="match status" value="1"/>
</dbReference>
<feature type="region of interest" description="Disordered" evidence="1">
    <location>
        <begin position="633"/>
        <end position="653"/>
    </location>
</feature>
<organism evidence="2 3">
    <name type="scientific">Cyclotella atomus</name>
    <dbReference type="NCBI Taxonomy" id="382360"/>
    <lineage>
        <taxon>Eukaryota</taxon>
        <taxon>Sar</taxon>
        <taxon>Stramenopiles</taxon>
        <taxon>Ochrophyta</taxon>
        <taxon>Bacillariophyta</taxon>
        <taxon>Coscinodiscophyceae</taxon>
        <taxon>Thalassiosirophycidae</taxon>
        <taxon>Stephanodiscales</taxon>
        <taxon>Stephanodiscaceae</taxon>
        <taxon>Cyclotella</taxon>
    </lineage>
</organism>
<feature type="compositionally biased region" description="Polar residues" evidence="1">
    <location>
        <begin position="2074"/>
        <end position="2085"/>
    </location>
</feature>
<feature type="compositionally biased region" description="Low complexity" evidence="1">
    <location>
        <begin position="447"/>
        <end position="486"/>
    </location>
</feature>
<evidence type="ECO:0008006" key="4">
    <source>
        <dbReference type="Google" id="ProtNLM"/>
    </source>
</evidence>
<feature type="region of interest" description="Disordered" evidence="1">
    <location>
        <begin position="33"/>
        <end position="68"/>
    </location>
</feature>
<feature type="region of interest" description="Disordered" evidence="1">
    <location>
        <begin position="713"/>
        <end position="748"/>
    </location>
</feature>
<feature type="compositionally biased region" description="Polar residues" evidence="1">
    <location>
        <begin position="848"/>
        <end position="858"/>
    </location>
</feature>
<feature type="compositionally biased region" description="Polar residues" evidence="1">
    <location>
        <begin position="524"/>
        <end position="536"/>
    </location>
</feature>
<feature type="compositionally biased region" description="Polar residues" evidence="1">
    <location>
        <begin position="2045"/>
        <end position="2058"/>
    </location>
</feature>